<dbReference type="EMBL" id="MWPH01000001">
    <property type="protein sequence ID" value="OVE85914.1"/>
    <property type="molecule type" value="Genomic_DNA"/>
</dbReference>
<accession>A0A202ECE6</accession>
<evidence type="ECO:0000313" key="2">
    <source>
        <dbReference type="Proteomes" id="UP000196084"/>
    </source>
</evidence>
<dbReference type="InterPro" id="IPR043858">
    <property type="entry name" value="DUF5820"/>
</dbReference>
<dbReference type="Proteomes" id="UP000196084">
    <property type="component" value="Unassembled WGS sequence"/>
</dbReference>
<organism evidence="1 2">
    <name type="scientific">Natronolimnobius baerhuensis</name>
    <dbReference type="NCBI Taxonomy" id="253108"/>
    <lineage>
        <taxon>Archaea</taxon>
        <taxon>Methanobacteriati</taxon>
        <taxon>Methanobacteriota</taxon>
        <taxon>Stenosarchaea group</taxon>
        <taxon>Halobacteria</taxon>
        <taxon>Halobacteriales</taxon>
        <taxon>Natrialbaceae</taxon>
        <taxon>Natronolimnobius</taxon>
    </lineage>
</organism>
<protein>
    <submittedName>
        <fullName evidence="1">Uncharacterized protein</fullName>
    </submittedName>
</protein>
<gene>
    <name evidence="1" type="ORF">B2G88_03645</name>
</gene>
<comment type="caution">
    <text evidence="1">The sequence shown here is derived from an EMBL/GenBank/DDBJ whole genome shotgun (WGS) entry which is preliminary data.</text>
</comment>
<sequence length="133" mass="15097">MTTLEALPDAWTVWSDGDDGRLVLAYRPDVFDGDAFPAACLPTLYLTHGKRTRRPGQNPTSTAGTADWYVTFYLEPDVSLNETNRFPTRDAALERALELAQAFDDGEIDYRGLYQVPREQYFERLDELTGREA</sequence>
<dbReference type="AlphaFoldDB" id="A0A202ECE6"/>
<dbReference type="OrthoDB" id="202378at2157"/>
<proteinExistence type="predicted"/>
<keyword evidence="2" id="KW-1185">Reference proteome</keyword>
<name>A0A202ECE6_9EURY</name>
<dbReference type="RefSeq" id="WP_054863772.1">
    <property type="nucleotide sequence ID" value="NZ_MWPH01000001.1"/>
</dbReference>
<evidence type="ECO:0000313" key="1">
    <source>
        <dbReference type="EMBL" id="OVE85914.1"/>
    </source>
</evidence>
<reference evidence="1 2" key="1">
    <citation type="submission" date="2017-02" db="EMBL/GenBank/DDBJ databases">
        <title>Natronthermophilus aegyptiacus gen. nov.,sp. nov., an aerobic, extremely halophilic alkalithermophilic archaeon isolated from the athalassohaline Wadi An Natrun, Egypt.</title>
        <authorList>
            <person name="Zhao B."/>
        </authorList>
    </citation>
    <scope>NUCLEOTIDE SEQUENCE [LARGE SCALE GENOMIC DNA]</scope>
    <source>
        <strain evidence="1 2">CGMCC 1.3597</strain>
    </source>
</reference>
<dbReference type="Pfam" id="PF19137">
    <property type="entry name" value="DUF5820"/>
    <property type="match status" value="1"/>
</dbReference>